<gene>
    <name evidence="4" type="ORF">Pan161_16330</name>
</gene>
<evidence type="ECO:0000259" key="2">
    <source>
        <dbReference type="Pfam" id="PF07587"/>
    </source>
</evidence>
<protein>
    <submittedName>
        <fullName evidence="4">Planctomycete cytochrome C</fullName>
    </submittedName>
</protein>
<evidence type="ECO:0000313" key="4">
    <source>
        <dbReference type="EMBL" id="QDT90000.1"/>
    </source>
</evidence>
<dbReference type="InterPro" id="IPR011444">
    <property type="entry name" value="DUF1549"/>
</dbReference>
<dbReference type="EMBL" id="CP036343">
    <property type="protein sequence ID" value="QDT90000.1"/>
    <property type="molecule type" value="Genomic_DNA"/>
</dbReference>
<dbReference type="GO" id="GO:0009055">
    <property type="term" value="F:electron transfer activity"/>
    <property type="evidence" value="ECO:0007669"/>
    <property type="project" value="InterPro"/>
</dbReference>
<name>A0A517VAG6_9PLAN</name>
<dbReference type="InterPro" id="IPR022655">
    <property type="entry name" value="DUF1553"/>
</dbReference>
<keyword evidence="5" id="KW-1185">Reference proteome</keyword>
<dbReference type="AlphaFoldDB" id="A0A517VAG6"/>
<reference evidence="4 5" key="1">
    <citation type="submission" date="2019-02" db="EMBL/GenBank/DDBJ databases">
        <title>Deep-cultivation of Planctomycetes and their phenomic and genomic characterization uncovers novel biology.</title>
        <authorList>
            <person name="Wiegand S."/>
            <person name="Jogler M."/>
            <person name="Boedeker C."/>
            <person name="Pinto D."/>
            <person name="Vollmers J."/>
            <person name="Rivas-Marin E."/>
            <person name="Kohn T."/>
            <person name="Peeters S.H."/>
            <person name="Heuer A."/>
            <person name="Rast P."/>
            <person name="Oberbeckmann S."/>
            <person name="Bunk B."/>
            <person name="Jeske O."/>
            <person name="Meyerdierks A."/>
            <person name="Storesund J.E."/>
            <person name="Kallscheuer N."/>
            <person name="Luecker S."/>
            <person name="Lage O.M."/>
            <person name="Pohl T."/>
            <person name="Merkel B.J."/>
            <person name="Hornburger P."/>
            <person name="Mueller R.-W."/>
            <person name="Bruemmer F."/>
            <person name="Labrenz M."/>
            <person name="Spormann A.M."/>
            <person name="Op den Camp H."/>
            <person name="Overmann J."/>
            <person name="Amann R."/>
            <person name="Jetten M.S.M."/>
            <person name="Mascher T."/>
            <person name="Medema M.H."/>
            <person name="Devos D.P."/>
            <person name="Kaster A.-K."/>
            <person name="Ovreas L."/>
            <person name="Rohde M."/>
            <person name="Galperin M.Y."/>
            <person name="Jogler C."/>
        </authorList>
    </citation>
    <scope>NUCLEOTIDE SEQUENCE [LARGE SCALE GENOMIC DNA]</scope>
    <source>
        <strain evidence="4 5">Pan161</strain>
    </source>
</reference>
<dbReference type="InterPro" id="IPR011429">
    <property type="entry name" value="Cyt_c_Planctomycete-type"/>
</dbReference>
<dbReference type="PANTHER" id="PTHR35889:SF3">
    <property type="entry name" value="F-BOX DOMAIN-CONTAINING PROTEIN"/>
    <property type="match status" value="1"/>
</dbReference>
<dbReference type="Gene3D" id="2.60.120.260">
    <property type="entry name" value="Galactose-binding domain-like"/>
    <property type="match status" value="1"/>
</dbReference>
<dbReference type="RefSeq" id="WP_145225658.1">
    <property type="nucleotide sequence ID" value="NZ_CP036343.1"/>
</dbReference>
<dbReference type="OrthoDB" id="127107at2"/>
<dbReference type="Pfam" id="PF07583">
    <property type="entry name" value="PSCyt2"/>
    <property type="match status" value="1"/>
</dbReference>
<dbReference type="GO" id="GO:0020037">
    <property type="term" value="F:heme binding"/>
    <property type="evidence" value="ECO:0007669"/>
    <property type="project" value="InterPro"/>
</dbReference>
<accession>A0A517VAG6</accession>
<feature type="domain" description="DUF1549" evidence="1">
    <location>
        <begin position="148"/>
        <end position="338"/>
    </location>
</feature>
<proteinExistence type="predicted"/>
<organism evidence="4 5">
    <name type="scientific">Gimesia algae</name>
    <dbReference type="NCBI Taxonomy" id="2527971"/>
    <lineage>
        <taxon>Bacteria</taxon>
        <taxon>Pseudomonadati</taxon>
        <taxon>Planctomycetota</taxon>
        <taxon>Planctomycetia</taxon>
        <taxon>Planctomycetales</taxon>
        <taxon>Planctomycetaceae</taxon>
        <taxon>Gimesia</taxon>
    </lineage>
</organism>
<dbReference type="SUPFAM" id="SSF46626">
    <property type="entry name" value="Cytochrome c"/>
    <property type="match status" value="1"/>
</dbReference>
<dbReference type="KEGG" id="gax:Pan161_16330"/>
<feature type="domain" description="DUF1553" evidence="2">
    <location>
        <begin position="377"/>
        <end position="501"/>
    </location>
</feature>
<feature type="domain" description="Cytochrome C Planctomycete-type" evidence="3">
    <location>
        <begin position="40"/>
        <end position="94"/>
    </location>
</feature>
<evidence type="ECO:0000259" key="3">
    <source>
        <dbReference type="Pfam" id="PF07635"/>
    </source>
</evidence>
<evidence type="ECO:0000313" key="5">
    <source>
        <dbReference type="Proteomes" id="UP000316855"/>
    </source>
</evidence>
<dbReference type="Pfam" id="PF07587">
    <property type="entry name" value="PSD1"/>
    <property type="match status" value="1"/>
</dbReference>
<sequence length="806" mass="89852">MISRYNLPILIVLLVDIVSPVQAGPIDFAHEVVPILKKHCVACHGGREAKGSFSLNTRELWLKSGFVDPQDVEASYVLELVTSSDPEMQMPPKGKPRLSAKEVATLKQWISDDLPWEAGFSFGKVAYEPPLKPRRPALPPAEGDRNHPIDRLIDQYLSKHKLPRPGPVDDATFLRRVHLDLVGLLPTPEELKDFLADTSSDKRALKIQELLAEDTAYADHWLSFFNDLLRNDYSGTGFITGGRKQVSGWLYESLLYNKPFDQLTRELIAPPSEASRGFIDGIKWRGNVSAGQTVEIQFAQSLGQAFLGINLKCASCHDSFIDRWTLDESYGLAAIYSERELEIHRCDKPIGKTAQANWLFPEIGKIDASASREVRLQQLAALMTHPENGRFTRTIVNRLWHRLLGRGIVHPLDAMQTKPWDEDLLDYLAVSLSDHKYDLKQLLELITTSEAYQSQVEVVEGADGSDYLYRGPRSRRLTAEQFLDGVWQMTGAAPGKFDAPIFRTKIEQGGAPEFDLKAQWIWGDSAKGTPPADETIVVRKIVELPSAVKRGGAVLTCDNSHILFINRREVDVGKNWSQVRTLPLHTLLKPGKNDITALVKNGGKSPNAAGFFFEARLELENGEQISFASDESWEWNPHAPATREGRLGGIQGKWKPVTIVKPVGSWTKAVDAQAKSLLAVAAEGKQQMVRASLLKNTALMKSLGRPMREQIVSMRPSQLTTLEAIDLSNEASLAEAFAEGAKRLIAQADGDPKRLTEYLFLYALSRTPTPEESKLIGQMLGETPQPAEVEDLLWSVCMLPEFFLIR</sequence>
<dbReference type="Pfam" id="PF07635">
    <property type="entry name" value="PSCyt1"/>
    <property type="match status" value="1"/>
</dbReference>
<dbReference type="InterPro" id="IPR036909">
    <property type="entry name" value="Cyt_c-like_dom_sf"/>
</dbReference>
<dbReference type="PANTHER" id="PTHR35889">
    <property type="entry name" value="CYCLOINULO-OLIGOSACCHARIDE FRUCTANOTRANSFERASE-RELATED"/>
    <property type="match status" value="1"/>
</dbReference>
<dbReference type="Proteomes" id="UP000316855">
    <property type="component" value="Chromosome"/>
</dbReference>
<evidence type="ECO:0000259" key="1">
    <source>
        <dbReference type="Pfam" id="PF07583"/>
    </source>
</evidence>